<dbReference type="InterPro" id="IPR014752">
    <property type="entry name" value="Arrestin-like_C"/>
</dbReference>
<dbReference type="Pfam" id="PF00339">
    <property type="entry name" value="Arrestin_N"/>
    <property type="match status" value="1"/>
</dbReference>
<dbReference type="InterPro" id="IPR050357">
    <property type="entry name" value="Arrestin_domain-protein"/>
</dbReference>
<dbReference type="STRING" id="6248.A0A0K0E5M1"/>
<evidence type="ECO:0000259" key="2">
    <source>
        <dbReference type="Pfam" id="PF00339"/>
    </source>
</evidence>
<accession>A0A0K0E5M1</accession>
<feature type="domain" description="Arrestin-like N-terminal" evidence="2">
    <location>
        <begin position="8"/>
        <end position="131"/>
    </location>
</feature>
<dbReference type="Pfam" id="PF02752">
    <property type="entry name" value="Arrestin_C"/>
    <property type="match status" value="1"/>
</dbReference>
<evidence type="ECO:0000259" key="3">
    <source>
        <dbReference type="Pfam" id="PF02752"/>
    </source>
</evidence>
<comment type="similarity">
    <text evidence="1">Belongs to the arrestin family.</text>
</comment>
<evidence type="ECO:0000313" key="5">
    <source>
        <dbReference type="WBParaSite" id="SSTP_0000480800.1"/>
    </source>
</evidence>
<dbReference type="GO" id="GO:0015031">
    <property type="term" value="P:protein transport"/>
    <property type="evidence" value="ECO:0007669"/>
    <property type="project" value="TreeGrafter"/>
</dbReference>
<dbReference type="PANTHER" id="PTHR11188:SF159">
    <property type="entry name" value="ARRESTIN C-TERMINAL-LIKE DOMAIN-CONTAINING PROTEIN"/>
    <property type="match status" value="1"/>
</dbReference>
<dbReference type="SUPFAM" id="SSF81296">
    <property type="entry name" value="E set domains"/>
    <property type="match status" value="1"/>
</dbReference>
<dbReference type="AlphaFoldDB" id="A0A0K0E5M1"/>
<dbReference type="WBParaSite" id="TCONS_00014367.p1">
    <property type="protein sequence ID" value="TCONS_00014367.p1"/>
    <property type="gene ID" value="XLOC_009580"/>
</dbReference>
<dbReference type="InterPro" id="IPR011021">
    <property type="entry name" value="Arrestin-like_N"/>
</dbReference>
<evidence type="ECO:0000313" key="4">
    <source>
        <dbReference type="Proteomes" id="UP000035681"/>
    </source>
</evidence>
<dbReference type="PANTHER" id="PTHR11188">
    <property type="entry name" value="ARRESTIN DOMAIN CONTAINING PROTEIN"/>
    <property type="match status" value="1"/>
</dbReference>
<feature type="domain" description="Arrestin C-terminal-like" evidence="3">
    <location>
        <begin position="183"/>
        <end position="304"/>
    </location>
</feature>
<name>A0A0K0E5M1_STRER</name>
<protein>
    <submittedName>
        <fullName evidence="6">Arrestin C-terminal-like domain-containing protein</fullName>
    </submittedName>
    <submittedName>
        <fullName evidence="5">Arrestin_C domain-containing protein</fullName>
    </submittedName>
</protein>
<dbReference type="InterPro" id="IPR011022">
    <property type="entry name" value="Arrestin_C-like"/>
</dbReference>
<keyword evidence="4" id="KW-1185">Reference proteome</keyword>
<evidence type="ECO:0000313" key="6">
    <source>
        <dbReference type="WBParaSite" id="TCONS_00014367.p1"/>
    </source>
</evidence>
<reference evidence="5" key="1">
    <citation type="submission" date="2015-08" db="UniProtKB">
        <authorList>
            <consortium name="WormBaseParasite"/>
        </authorList>
    </citation>
    <scope>IDENTIFICATION</scope>
</reference>
<dbReference type="GO" id="GO:0005737">
    <property type="term" value="C:cytoplasm"/>
    <property type="evidence" value="ECO:0007669"/>
    <property type="project" value="TreeGrafter"/>
</dbReference>
<dbReference type="WBParaSite" id="SSTP_0000480800.1">
    <property type="protein sequence ID" value="SSTP_0000480800.1"/>
    <property type="gene ID" value="SSTP_0000480800"/>
</dbReference>
<dbReference type="InterPro" id="IPR014756">
    <property type="entry name" value="Ig_E-set"/>
</dbReference>
<dbReference type="Proteomes" id="UP000035681">
    <property type="component" value="Unplaced"/>
</dbReference>
<sequence>MKIDHFDVVLEKEEDSPFIGGDFIVGSVKINVINKIEISKLTVSLRGIIKTGWKNKKSSGAIFESVVDILNETIDLTSQIMKHCDDNNHLQCGLHIISFEYKLPFAVLSSIEQDNLGCIRYTIQGILEIPEDGFSEIVTERPILIFSYLNLDAPHLLNSTTVSDQAQINSCCSKCRGTKRFIHTTVTIGQLGIFPGDQCLVKIEIDQDPIISCCNPLKRHKNKERKCISVSFCQQTTFKSRNRYDPKIVDEKSITLALASQSFHHDCDINSTIVKDITFDVPNLIPPTTINDNELISCCYFFKIFSKNFYIVVPVIVGSTRTNIPEKANDLFV</sequence>
<organism evidence="5">
    <name type="scientific">Strongyloides stercoralis</name>
    <name type="common">Threadworm</name>
    <dbReference type="NCBI Taxonomy" id="6248"/>
    <lineage>
        <taxon>Eukaryota</taxon>
        <taxon>Metazoa</taxon>
        <taxon>Ecdysozoa</taxon>
        <taxon>Nematoda</taxon>
        <taxon>Chromadorea</taxon>
        <taxon>Rhabditida</taxon>
        <taxon>Tylenchina</taxon>
        <taxon>Panagrolaimomorpha</taxon>
        <taxon>Strongyloidoidea</taxon>
        <taxon>Strongyloididae</taxon>
        <taxon>Strongyloides</taxon>
    </lineage>
</organism>
<evidence type="ECO:0000256" key="1">
    <source>
        <dbReference type="ARBA" id="ARBA00005298"/>
    </source>
</evidence>
<proteinExistence type="inferred from homology"/>
<dbReference type="Gene3D" id="2.60.40.640">
    <property type="match status" value="2"/>
</dbReference>